<dbReference type="GO" id="GO:0042795">
    <property type="term" value="P:snRNA transcription by RNA polymerase II"/>
    <property type="evidence" value="ECO:0007669"/>
    <property type="project" value="TreeGrafter"/>
</dbReference>
<dbReference type="Pfam" id="PF10390">
    <property type="entry name" value="ELL"/>
    <property type="match status" value="1"/>
</dbReference>
<evidence type="ECO:0000256" key="1">
    <source>
        <dbReference type="SAM" id="MobiDB-lite"/>
    </source>
</evidence>
<dbReference type="GO" id="GO:0032968">
    <property type="term" value="P:positive regulation of transcription elongation by RNA polymerase II"/>
    <property type="evidence" value="ECO:0007669"/>
    <property type="project" value="TreeGrafter"/>
</dbReference>
<dbReference type="Proteomes" id="UP001044222">
    <property type="component" value="Chromosome 6"/>
</dbReference>
<comment type="caution">
    <text evidence="3">The sequence shown here is derived from an EMBL/GenBank/DDBJ whole genome shotgun (WGS) entry which is preliminary data.</text>
</comment>
<dbReference type="InterPro" id="IPR042065">
    <property type="entry name" value="E3_ELL-like"/>
</dbReference>
<evidence type="ECO:0000313" key="4">
    <source>
        <dbReference type="Proteomes" id="UP001044222"/>
    </source>
</evidence>
<dbReference type="InterPro" id="IPR019464">
    <property type="entry name" value="ELL_N"/>
</dbReference>
<evidence type="ECO:0000313" key="3">
    <source>
        <dbReference type="EMBL" id="KAG5847841.1"/>
    </source>
</evidence>
<feature type="compositionally biased region" description="Basic and acidic residues" evidence="1">
    <location>
        <begin position="245"/>
        <end position="269"/>
    </location>
</feature>
<dbReference type="Gene3D" id="1.10.10.2670">
    <property type="entry name" value="E3 ubiquitin-protein ligase"/>
    <property type="match status" value="1"/>
</dbReference>
<protein>
    <recommendedName>
        <fullName evidence="2">RNA polymerase II elongation factor ELL N-terminal domain-containing protein</fullName>
    </recommendedName>
</protein>
<feature type="region of interest" description="Disordered" evidence="1">
    <location>
        <begin position="222"/>
        <end position="283"/>
    </location>
</feature>
<dbReference type="SUPFAM" id="SSF46785">
    <property type="entry name" value="Winged helix' DNA-binding domain"/>
    <property type="match status" value="1"/>
</dbReference>
<dbReference type="InterPro" id="IPR031176">
    <property type="entry name" value="ELL/occludin"/>
</dbReference>
<feature type="compositionally biased region" description="Pro residues" evidence="1">
    <location>
        <begin position="193"/>
        <end position="204"/>
    </location>
</feature>
<dbReference type="PANTHER" id="PTHR23288">
    <property type="entry name" value="OCCLUDIN AND RNA POLYMERASE II ELONGATION FACTOR ELL"/>
    <property type="match status" value="1"/>
</dbReference>
<accession>A0A9D3S0A6</accession>
<sequence length="283" mass="30283">MKDGLSTQDKDALDSLLQEVANLNGRDSTFTLKDGLFKELQTGWPGYSEGDQQLLSRILKRKLCQSQSSLLVPGVTPGTPPKEPASCSPSQKRPAGDFIDPLANKKPRISHLASKPAGPPNGKLSSSNGKEAGAVGGAQAAAAAVVTTSGTALVARSSPCWSCRAPATCDLLSDLGHTARVATRARKRRSDWPRPPPALPLEPRPLLPIAPPICCWPRPLSPTPPPSCTASPRRSPKAQGQGEGEGEREGEEGRKGEDGRAHGQHRWPEEQCFTHQHRSEWNL</sequence>
<feature type="region of interest" description="Disordered" evidence="1">
    <location>
        <begin position="71"/>
        <end position="132"/>
    </location>
</feature>
<dbReference type="InterPro" id="IPR036390">
    <property type="entry name" value="WH_DNA-bd_sf"/>
</dbReference>
<gene>
    <name evidence="3" type="ORF">ANANG_G00130480</name>
</gene>
<dbReference type="GO" id="GO:0000987">
    <property type="term" value="F:cis-regulatory region sequence-specific DNA binding"/>
    <property type="evidence" value="ECO:0007669"/>
    <property type="project" value="TreeGrafter"/>
</dbReference>
<keyword evidence="4" id="KW-1185">Reference proteome</keyword>
<reference evidence="3" key="1">
    <citation type="submission" date="2021-01" db="EMBL/GenBank/DDBJ databases">
        <title>A chromosome-scale assembly of European eel, Anguilla anguilla.</title>
        <authorList>
            <person name="Henkel C."/>
            <person name="Jong-Raadsen S.A."/>
            <person name="Dufour S."/>
            <person name="Weltzien F.-A."/>
            <person name="Palstra A.P."/>
            <person name="Pelster B."/>
            <person name="Spaink H.P."/>
            <person name="Van Den Thillart G.E."/>
            <person name="Jansen H."/>
            <person name="Zahm M."/>
            <person name="Klopp C."/>
            <person name="Cedric C."/>
            <person name="Louis A."/>
            <person name="Berthelot C."/>
            <person name="Parey E."/>
            <person name="Roest Crollius H."/>
            <person name="Montfort J."/>
            <person name="Robinson-Rechavi M."/>
            <person name="Bucao C."/>
            <person name="Bouchez O."/>
            <person name="Gislard M."/>
            <person name="Lluch J."/>
            <person name="Milhes M."/>
            <person name="Lampietro C."/>
            <person name="Lopez Roques C."/>
            <person name="Donnadieu C."/>
            <person name="Braasch I."/>
            <person name="Desvignes T."/>
            <person name="Postlethwait J."/>
            <person name="Bobe J."/>
            <person name="Guiguen Y."/>
            <person name="Dirks R."/>
        </authorList>
    </citation>
    <scope>NUCLEOTIDE SEQUENCE</scope>
    <source>
        <strain evidence="3">Tag_6206</strain>
        <tissue evidence="3">Liver</tissue>
    </source>
</reference>
<proteinExistence type="predicted"/>
<feature type="region of interest" description="Disordered" evidence="1">
    <location>
        <begin position="182"/>
        <end position="204"/>
    </location>
</feature>
<evidence type="ECO:0000259" key="2">
    <source>
        <dbReference type="Pfam" id="PF10390"/>
    </source>
</evidence>
<dbReference type="PANTHER" id="PTHR23288:SF9">
    <property type="entry name" value="RNA POLYMERASE II ELONGATION FACTOR ELL"/>
    <property type="match status" value="1"/>
</dbReference>
<name>A0A9D3S0A6_ANGAN</name>
<feature type="domain" description="RNA polymerase II elongation factor ELL N-terminal" evidence="2">
    <location>
        <begin position="2"/>
        <end position="63"/>
    </location>
</feature>
<dbReference type="GO" id="GO:0008023">
    <property type="term" value="C:transcription elongation factor complex"/>
    <property type="evidence" value="ECO:0007669"/>
    <property type="project" value="InterPro"/>
</dbReference>
<dbReference type="GO" id="GO:0006368">
    <property type="term" value="P:transcription elongation by RNA polymerase II"/>
    <property type="evidence" value="ECO:0007669"/>
    <property type="project" value="InterPro"/>
</dbReference>
<dbReference type="EMBL" id="JAFIRN010000006">
    <property type="protein sequence ID" value="KAG5847841.1"/>
    <property type="molecule type" value="Genomic_DNA"/>
</dbReference>
<organism evidence="3 4">
    <name type="scientific">Anguilla anguilla</name>
    <name type="common">European freshwater eel</name>
    <name type="synonym">Muraena anguilla</name>
    <dbReference type="NCBI Taxonomy" id="7936"/>
    <lineage>
        <taxon>Eukaryota</taxon>
        <taxon>Metazoa</taxon>
        <taxon>Chordata</taxon>
        <taxon>Craniata</taxon>
        <taxon>Vertebrata</taxon>
        <taxon>Euteleostomi</taxon>
        <taxon>Actinopterygii</taxon>
        <taxon>Neopterygii</taxon>
        <taxon>Teleostei</taxon>
        <taxon>Anguilliformes</taxon>
        <taxon>Anguillidae</taxon>
        <taxon>Anguilla</taxon>
    </lineage>
</organism>
<dbReference type="AlphaFoldDB" id="A0A9D3S0A6"/>